<dbReference type="Pfam" id="PF07696">
    <property type="entry name" value="7TMR-DISMED2"/>
    <property type="match status" value="1"/>
</dbReference>
<dbReference type="InterPro" id="IPR036890">
    <property type="entry name" value="HATPase_C_sf"/>
</dbReference>
<dbReference type="PROSITE" id="PS50109">
    <property type="entry name" value="HIS_KIN"/>
    <property type="match status" value="1"/>
</dbReference>
<evidence type="ECO:0000256" key="1">
    <source>
        <dbReference type="ARBA" id="ARBA00022679"/>
    </source>
</evidence>
<feature type="transmembrane region" description="Helical" evidence="4">
    <location>
        <begin position="236"/>
        <end position="258"/>
    </location>
</feature>
<dbReference type="InterPro" id="IPR011622">
    <property type="entry name" value="7TMR_DISM_rcpt_extracell_dom2"/>
</dbReference>
<reference evidence="7 8" key="1">
    <citation type="submission" date="2020-08" db="EMBL/GenBank/DDBJ databases">
        <title>Genomic Encyclopedia of Type Strains, Phase IV (KMG-IV): sequencing the most valuable type-strain genomes for metagenomic binning, comparative biology and taxonomic classification.</title>
        <authorList>
            <person name="Goeker M."/>
        </authorList>
    </citation>
    <scope>NUCLEOTIDE SEQUENCE [LARGE SCALE GENOMIC DNA]</scope>
    <source>
        <strain evidence="7 8">DSM 17976</strain>
    </source>
</reference>
<dbReference type="InterPro" id="IPR050482">
    <property type="entry name" value="Sensor_HK_TwoCompSys"/>
</dbReference>
<feature type="chain" id="PRO_5030963451" evidence="5">
    <location>
        <begin position="20"/>
        <end position="610"/>
    </location>
</feature>
<dbReference type="EMBL" id="JACIBY010000004">
    <property type="protein sequence ID" value="MBB3838443.1"/>
    <property type="molecule type" value="Genomic_DNA"/>
</dbReference>
<feature type="transmembrane region" description="Helical" evidence="4">
    <location>
        <begin position="293"/>
        <end position="316"/>
    </location>
</feature>
<keyword evidence="8" id="KW-1185">Reference proteome</keyword>
<evidence type="ECO:0000256" key="4">
    <source>
        <dbReference type="SAM" id="Phobius"/>
    </source>
</evidence>
<feature type="domain" description="Histidine kinase" evidence="6">
    <location>
        <begin position="412"/>
        <end position="604"/>
    </location>
</feature>
<dbReference type="Pfam" id="PF07730">
    <property type="entry name" value="HisKA_3"/>
    <property type="match status" value="1"/>
</dbReference>
<keyword evidence="1" id="KW-0808">Transferase</keyword>
<feature type="transmembrane region" description="Helical" evidence="4">
    <location>
        <begin position="181"/>
        <end position="199"/>
    </location>
</feature>
<proteinExistence type="predicted"/>
<evidence type="ECO:0000256" key="3">
    <source>
        <dbReference type="ARBA" id="ARBA00023012"/>
    </source>
</evidence>
<dbReference type="SMART" id="SM00387">
    <property type="entry name" value="HATPase_c"/>
    <property type="match status" value="1"/>
</dbReference>
<gene>
    <name evidence="7" type="ORF">FHS57_002448</name>
</gene>
<dbReference type="AlphaFoldDB" id="A0A7W5ZJI4"/>
<dbReference type="GO" id="GO:0000155">
    <property type="term" value="F:phosphorelay sensor kinase activity"/>
    <property type="evidence" value="ECO:0007669"/>
    <property type="project" value="InterPro"/>
</dbReference>
<evidence type="ECO:0000259" key="6">
    <source>
        <dbReference type="PROSITE" id="PS50109"/>
    </source>
</evidence>
<name>A0A7W5ZJI4_9BACT</name>
<feature type="transmembrane region" description="Helical" evidence="4">
    <location>
        <begin position="206"/>
        <end position="224"/>
    </location>
</feature>
<dbReference type="InterPro" id="IPR011712">
    <property type="entry name" value="Sig_transdc_His_kin_sub3_dim/P"/>
</dbReference>
<comment type="caution">
    <text evidence="7">The sequence shown here is derived from an EMBL/GenBank/DDBJ whole genome shotgun (WGS) entry which is preliminary data.</text>
</comment>
<dbReference type="CDD" id="cd16917">
    <property type="entry name" value="HATPase_UhpB-NarQ-NarX-like"/>
    <property type="match status" value="1"/>
</dbReference>
<evidence type="ECO:0000313" key="8">
    <source>
        <dbReference type="Proteomes" id="UP000541352"/>
    </source>
</evidence>
<keyword evidence="4" id="KW-0812">Transmembrane</keyword>
<dbReference type="RefSeq" id="WP_183973885.1">
    <property type="nucleotide sequence ID" value="NZ_JACIBY010000004.1"/>
</dbReference>
<dbReference type="PANTHER" id="PTHR24421">
    <property type="entry name" value="NITRATE/NITRITE SENSOR PROTEIN NARX-RELATED"/>
    <property type="match status" value="1"/>
</dbReference>
<organism evidence="7 8">
    <name type="scientific">Runella defluvii</name>
    <dbReference type="NCBI Taxonomy" id="370973"/>
    <lineage>
        <taxon>Bacteria</taxon>
        <taxon>Pseudomonadati</taxon>
        <taxon>Bacteroidota</taxon>
        <taxon>Cytophagia</taxon>
        <taxon>Cytophagales</taxon>
        <taxon>Spirosomataceae</taxon>
        <taxon>Runella</taxon>
    </lineage>
</organism>
<dbReference type="Pfam" id="PF07695">
    <property type="entry name" value="7TMR-DISM_7TM"/>
    <property type="match status" value="1"/>
</dbReference>
<dbReference type="GO" id="GO:0046983">
    <property type="term" value="F:protein dimerization activity"/>
    <property type="evidence" value="ECO:0007669"/>
    <property type="project" value="InterPro"/>
</dbReference>
<dbReference type="InterPro" id="IPR003594">
    <property type="entry name" value="HATPase_dom"/>
</dbReference>
<evidence type="ECO:0000313" key="7">
    <source>
        <dbReference type="EMBL" id="MBB3838443.1"/>
    </source>
</evidence>
<feature type="transmembrane region" description="Helical" evidence="4">
    <location>
        <begin position="270"/>
        <end position="287"/>
    </location>
</feature>
<sequence>MRVSALFILFLVSSLRLVAQVITLSDTIQKYAISYPSYLEDTHASFTLGQVEKEAFVKSNDKVPDFLGNFSKAIWYRFDVINKSKTDDWYLEIKGGFMHHLTVYQQHETGAFQALKLSGDGDFRSRPVFSNNLVFPIPVASGEKLKIYVRATSKTLIRTSMSLNTMQKLYEDNIRISYGDGFFTAVAVALLLYNLFVYFSLREKVYLYYIGYISTAILHTNLVAGHVQLFLPWLDVLNTTTILPIVSFFSILFTNSFLQTQTYAPFIYKIRWPMIAICLLPLVFYAVGSYKVAILLVAIFVFTLFIYWLVAGIWVYRKGFAPAIFYIIGFGALALMSVVFELKMKGWLEESYWTDSSLFIGAAIEAVILSFALADKFNFYKKEKERLQEDAYRQTTRFARELISMQEAERKRIASELHDGLGQKLILIKNKILRAAQPGAAASIHLSGEALSQNVAEAIQEVRDISYGLRPYQLDLLGLSSSIKSLVEETLDAAQIDYEIYLDNVDQLFDNNAQINIYRIIQECVNNIVKHAAASQVSIHIKHQSDQVKITISDDGVGFNHHLNHAGFGLKGMKERLQILEGKMTVTTKQPKGTLFEFVIPLLTDTSYGQ</sequence>
<dbReference type="Gene3D" id="3.30.565.10">
    <property type="entry name" value="Histidine kinase-like ATPase, C-terminal domain"/>
    <property type="match status" value="1"/>
</dbReference>
<dbReference type="Gene3D" id="2.60.40.2380">
    <property type="match status" value="1"/>
</dbReference>
<feature type="transmembrane region" description="Helical" evidence="4">
    <location>
        <begin position="352"/>
        <end position="374"/>
    </location>
</feature>
<dbReference type="GO" id="GO:0016020">
    <property type="term" value="C:membrane"/>
    <property type="evidence" value="ECO:0007669"/>
    <property type="project" value="InterPro"/>
</dbReference>
<keyword evidence="3" id="KW-0902">Two-component regulatory system</keyword>
<dbReference type="SUPFAM" id="SSF55874">
    <property type="entry name" value="ATPase domain of HSP90 chaperone/DNA topoisomerase II/histidine kinase"/>
    <property type="match status" value="1"/>
</dbReference>
<dbReference type="InterPro" id="IPR011623">
    <property type="entry name" value="7TMR_DISM_rcpt_extracell_dom1"/>
</dbReference>
<evidence type="ECO:0000256" key="2">
    <source>
        <dbReference type="ARBA" id="ARBA00022777"/>
    </source>
</evidence>
<protein>
    <submittedName>
        <fullName evidence="7">Signal transduction histidine kinase</fullName>
    </submittedName>
</protein>
<keyword evidence="2 7" id="KW-0418">Kinase</keyword>
<keyword evidence="5" id="KW-0732">Signal</keyword>
<evidence type="ECO:0000256" key="5">
    <source>
        <dbReference type="SAM" id="SignalP"/>
    </source>
</evidence>
<keyword evidence="4" id="KW-0472">Membrane</keyword>
<feature type="transmembrane region" description="Helical" evidence="4">
    <location>
        <begin position="323"/>
        <end position="340"/>
    </location>
</feature>
<dbReference type="Proteomes" id="UP000541352">
    <property type="component" value="Unassembled WGS sequence"/>
</dbReference>
<dbReference type="InterPro" id="IPR005467">
    <property type="entry name" value="His_kinase_dom"/>
</dbReference>
<accession>A0A7W5ZJI4</accession>
<dbReference type="PANTHER" id="PTHR24421:SF58">
    <property type="entry name" value="SIGNAL TRANSDUCTION HISTIDINE-PROTEIN KINASE_PHOSPHATASE UHPB"/>
    <property type="match status" value="1"/>
</dbReference>
<keyword evidence="4" id="KW-1133">Transmembrane helix</keyword>
<feature type="signal peptide" evidence="5">
    <location>
        <begin position="1"/>
        <end position="19"/>
    </location>
</feature>
<dbReference type="Pfam" id="PF02518">
    <property type="entry name" value="HATPase_c"/>
    <property type="match status" value="1"/>
</dbReference>
<dbReference type="Gene3D" id="1.20.5.1930">
    <property type="match status" value="1"/>
</dbReference>